<evidence type="ECO:0000313" key="1">
    <source>
        <dbReference type="EMBL" id="OUC44099.1"/>
    </source>
</evidence>
<dbReference type="AlphaFoldDB" id="A0A1Y3EKJ8"/>
<name>A0A1Y3EKJ8_9BILA</name>
<dbReference type="Proteomes" id="UP000243006">
    <property type="component" value="Unassembled WGS sequence"/>
</dbReference>
<evidence type="ECO:0000313" key="2">
    <source>
        <dbReference type="Proteomes" id="UP000243006"/>
    </source>
</evidence>
<accession>A0A1Y3EKJ8</accession>
<dbReference type="EMBL" id="LVZM01013380">
    <property type="protein sequence ID" value="OUC44099.1"/>
    <property type="molecule type" value="Genomic_DNA"/>
</dbReference>
<protein>
    <submittedName>
        <fullName evidence="1">Uncharacterized protein</fullName>
    </submittedName>
</protein>
<gene>
    <name evidence="1" type="ORF">D917_09324</name>
</gene>
<sequence length="171" mass="18473">MLFVRVSDRYRSFRDGGTSKNSKAVTRRLTIADRTLDTSRGGSVVSGASTSASFDRLAGKPVSVRRRQTICPRLDALDIANHVVSSTPPQVPPPPLPSGYSEPTLGWPSTVDDQYTTNGSGSGGGIASVVSAAGLVNNQQHAQQQQHFDEFDDDWSDDSQSQVRNACRFFN</sequence>
<organism evidence="1 2">
    <name type="scientific">Trichinella nativa</name>
    <dbReference type="NCBI Taxonomy" id="6335"/>
    <lineage>
        <taxon>Eukaryota</taxon>
        <taxon>Metazoa</taxon>
        <taxon>Ecdysozoa</taxon>
        <taxon>Nematoda</taxon>
        <taxon>Enoplea</taxon>
        <taxon>Dorylaimia</taxon>
        <taxon>Trichinellida</taxon>
        <taxon>Trichinellidae</taxon>
        <taxon>Trichinella</taxon>
    </lineage>
</organism>
<reference evidence="1 2" key="1">
    <citation type="submission" date="2015-04" db="EMBL/GenBank/DDBJ databases">
        <title>Draft genome of the roundworm Trichinella nativa.</title>
        <authorList>
            <person name="Mitreva M."/>
        </authorList>
    </citation>
    <scope>NUCLEOTIDE SEQUENCE [LARGE SCALE GENOMIC DNA]</scope>
    <source>
        <strain evidence="1 2">ISS45</strain>
    </source>
</reference>
<proteinExistence type="predicted"/>
<comment type="caution">
    <text evidence="1">The sequence shown here is derived from an EMBL/GenBank/DDBJ whole genome shotgun (WGS) entry which is preliminary data.</text>
</comment>